<keyword evidence="7" id="KW-0067">ATP-binding</keyword>
<comment type="cofactor">
    <cofactor evidence="1">
        <name>Mg(2+)</name>
        <dbReference type="ChEBI" id="CHEBI:18420"/>
    </cofactor>
</comment>
<keyword evidence="8" id="KW-0460">Magnesium</keyword>
<keyword evidence="9" id="KW-0443">Lipid metabolism</keyword>
<keyword evidence="10" id="KW-0594">Phospholipid biosynthesis</keyword>
<evidence type="ECO:0000256" key="5">
    <source>
        <dbReference type="ARBA" id="ARBA00022741"/>
    </source>
</evidence>
<evidence type="ECO:0000256" key="3">
    <source>
        <dbReference type="ARBA" id="ARBA00022679"/>
    </source>
</evidence>
<keyword evidence="3" id="KW-0808">Transferase</keyword>
<dbReference type="InterPro" id="IPR050187">
    <property type="entry name" value="Lipid_Phosphate_FormReg"/>
</dbReference>
<keyword evidence="2" id="KW-0444">Lipid biosynthesis</keyword>
<reference evidence="13" key="1">
    <citation type="submission" date="2016-08" db="EMBL/GenBank/DDBJ databases">
        <authorList>
            <person name="Seilhamer J.J."/>
        </authorList>
    </citation>
    <scope>NUCLEOTIDE SEQUENCE</scope>
    <source>
        <strain evidence="13">86</strain>
    </source>
</reference>
<dbReference type="PANTHER" id="PTHR12358:SF106">
    <property type="entry name" value="LIPID KINASE YEGS"/>
    <property type="match status" value="1"/>
</dbReference>
<dbReference type="GO" id="GO:0046872">
    <property type="term" value="F:metal ion binding"/>
    <property type="evidence" value="ECO:0007669"/>
    <property type="project" value="UniProtKB-KW"/>
</dbReference>
<dbReference type="Pfam" id="PF19279">
    <property type="entry name" value="YegS_C"/>
    <property type="match status" value="1"/>
</dbReference>
<dbReference type="RefSeq" id="WP_288195653.1">
    <property type="nucleotide sequence ID" value="NZ_LT608334.1"/>
</dbReference>
<dbReference type="Gene3D" id="3.40.50.10330">
    <property type="entry name" value="Probable inorganic polyphosphate/atp-NAD kinase, domain 1"/>
    <property type="match status" value="1"/>
</dbReference>
<evidence type="ECO:0000256" key="10">
    <source>
        <dbReference type="ARBA" id="ARBA00023209"/>
    </source>
</evidence>
<dbReference type="NCBIfam" id="TIGR00147">
    <property type="entry name" value="YegS/Rv2252/BmrU family lipid kinase"/>
    <property type="match status" value="1"/>
</dbReference>
<keyword evidence="6" id="KW-0418">Kinase</keyword>
<keyword evidence="4" id="KW-0479">Metal-binding</keyword>
<protein>
    <recommendedName>
        <fullName evidence="12">DAGKc domain-containing protein</fullName>
    </recommendedName>
</protein>
<feature type="domain" description="DAGKc" evidence="12">
    <location>
        <begin position="1"/>
        <end position="127"/>
    </location>
</feature>
<evidence type="ECO:0000259" key="12">
    <source>
        <dbReference type="PROSITE" id="PS50146"/>
    </source>
</evidence>
<dbReference type="InterPro" id="IPR045540">
    <property type="entry name" value="YegS/DAGK_C"/>
</dbReference>
<dbReference type="NCBIfam" id="NF009604">
    <property type="entry name" value="PRK13057.1"/>
    <property type="match status" value="1"/>
</dbReference>
<dbReference type="InterPro" id="IPR005218">
    <property type="entry name" value="Diacylglycerol/lipid_kinase"/>
</dbReference>
<dbReference type="InterPro" id="IPR016064">
    <property type="entry name" value="NAD/diacylglycerol_kinase_sf"/>
</dbReference>
<evidence type="ECO:0000313" key="13">
    <source>
        <dbReference type="EMBL" id="SCM70728.1"/>
    </source>
</evidence>
<dbReference type="GO" id="GO:0005524">
    <property type="term" value="F:ATP binding"/>
    <property type="evidence" value="ECO:0007669"/>
    <property type="project" value="UniProtKB-KW"/>
</dbReference>
<accession>A0A212KZL1</accession>
<keyword evidence="11" id="KW-1208">Phospholipid metabolism</keyword>
<dbReference type="Gene3D" id="2.60.200.40">
    <property type="match status" value="1"/>
</dbReference>
<evidence type="ECO:0000256" key="9">
    <source>
        <dbReference type="ARBA" id="ARBA00023098"/>
    </source>
</evidence>
<dbReference type="PANTHER" id="PTHR12358">
    <property type="entry name" value="SPHINGOSINE KINASE"/>
    <property type="match status" value="1"/>
</dbReference>
<dbReference type="GO" id="GO:0004143">
    <property type="term" value="F:ATP-dependent diacylglycerol kinase activity"/>
    <property type="evidence" value="ECO:0007669"/>
    <property type="project" value="TreeGrafter"/>
</dbReference>
<evidence type="ECO:0000256" key="11">
    <source>
        <dbReference type="ARBA" id="ARBA00023264"/>
    </source>
</evidence>
<dbReference type="PROSITE" id="PS50146">
    <property type="entry name" value="DAGK"/>
    <property type="match status" value="1"/>
</dbReference>
<gene>
    <name evidence="13" type="ORF">KL86PLE_10263</name>
</gene>
<dbReference type="EMBL" id="FMJD01000001">
    <property type="protein sequence ID" value="SCM70728.1"/>
    <property type="molecule type" value="Genomic_DNA"/>
</dbReference>
<evidence type="ECO:0000256" key="6">
    <source>
        <dbReference type="ARBA" id="ARBA00022777"/>
    </source>
</evidence>
<proteinExistence type="predicted"/>
<dbReference type="AlphaFoldDB" id="A0A212KZL1"/>
<dbReference type="Pfam" id="PF00781">
    <property type="entry name" value="DAGK_cat"/>
    <property type="match status" value="1"/>
</dbReference>
<keyword evidence="5" id="KW-0547">Nucleotide-binding</keyword>
<dbReference type="SUPFAM" id="SSF111331">
    <property type="entry name" value="NAD kinase/diacylglycerol kinase-like"/>
    <property type="match status" value="1"/>
</dbReference>
<evidence type="ECO:0000256" key="8">
    <source>
        <dbReference type="ARBA" id="ARBA00022842"/>
    </source>
</evidence>
<evidence type="ECO:0000256" key="4">
    <source>
        <dbReference type="ARBA" id="ARBA00022723"/>
    </source>
</evidence>
<evidence type="ECO:0000256" key="7">
    <source>
        <dbReference type="ARBA" id="ARBA00022840"/>
    </source>
</evidence>
<dbReference type="SMART" id="SM00046">
    <property type="entry name" value="DAGKc"/>
    <property type="match status" value="1"/>
</dbReference>
<dbReference type="InterPro" id="IPR017438">
    <property type="entry name" value="ATP-NAD_kinase_N"/>
</dbReference>
<name>A0A212KZL1_9HYPH</name>
<evidence type="ECO:0000256" key="1">
    <source>
        <dbReference type="ARBA" id="ARBA00001946"/>
    </source>
</evidence>
<dbReference type="GO" id="GO:0008654">
    <property type="term" value="P:phospholipid biosynthetic process"/>
    <property type="evidence" value="ECO:0007669"/>
    <property type="project" value="UniProtKB-KW"/>
</dbReference>
<dbReference type="InterPro" id="IPR001206">
    <property type="entry name" value="Diacylglycerol_kinase_cat_dom"/>
</dbReference>
<evidence type="ECO:0000256" key="2">
    <source>
        <dbReference type="ARBA" id="ARBA00022516"/>
    </source>
</evidence>
<sequence>MNRNALLLANPHSRSAGTGVDTAAAELRNAGIEVLRPAWREGEPLAATIRRYADRIDLAVVAGGDGSLNAAAPALIDSGLPLGILPGGTANDLARTLGLPPDMAEAARVICAGRTRAIDVGDVNGKPFFNVASLGMSAKLADRLSREIKRRWGRLAYALTATQVLIEARRFGAVIRPDDGEEVVVRSLQIAVGNGRHYGGGMVVDETAEIDDGRLDLYSLEFRDVWKLPFMALAFRQGRHGLQDEVRTVSGTRFEIRTRRPMPVNADGEIVTETPAVFSVRPAAIRVFVP</sequence>
<organism evidence="13">
    <name type="scientific">uncultured Pleomorphomonas sp</name>
    <dbReference type="NCBI Taxonomy" id="442121"/>
    <lineage>
        <taxon>Bacteria</taxon>
        <taxon>Pseudomonadati</taxon>
        <taxon>Pseudomonadota</taxon>
        <taxon>Alphaproteobacteria</taxon>
        <taxon>Hyphomicrobiales</taxon>
        <taxon>Pleomorphomonadaceae</taxon>
        <taxon>Pleomorphomonas</taxon>
        <taxon>environmental samples</taxon>
    </lineage>
</organism>
<dbReference type="GO" id="GO:0005886">
    <property type="term" value="C:plasma membrane"/>
    <property type="evidence" value="ECO:0007669"/>
    <property type="project" value="TreeGrafter"/>
</dbReference>